<dbReference type="EMBL" id="BPQB01000013">
    <property type="protein sequence ID" value="GJE89714.1"/>
    <property type="molecule type" value="Genomic_DNA"/>
</dbReference>
<proteinExistence type="predicted"/>
<sequence>MLRTTFRAVAVASDTGRAVGRDIYINGTRAHPSRSCQIAGLTYLAVHAPHGAGPRRVIRAQSSRLRTRVSREGHGVSSSVALLSEAGPAKAGCAATLRSLRGRSGASCQPSFPCQPSRDIFPCRIWSRRSTARSARSSLLL</sequence>
<dbReference type="Proteomes" id="UP000703269">
    <property type="component" value="Unassembled WGS sequence"/>
</dbReference>
<evidence type="ECO:0000313" key="1">
    <source>
        <dbReference type="EMBL" id="GJE89714.1"/>
    </source>
</evidence>
<organism evidence="1 2">
    <name type="scientific">Phanerochaete sordida</name>
    <dbReference type="NCBI Taxonomy" id="48140"/>
    <lineage>
        <taxon>Eukaryota</taxon>
        <taxon>Fungi</taxon>
        <taxon>Dikarya</taxon>
        <taxon>Basidiomycota</taxon>
        <taxon>Agaricomycotina</taxon>
        <taxon>Agaricomycetes</taxon>
        <taxon>Polyporales</taxon>
        <taxon>Phanerochaetaceae</taxon>
        <taxon>Phanerochaete</taxon>
    </lineage>
</organism>
<comment type="caution">
    <text evidence="1">The sequence shown here is derived from an EMBL/GenBank/DDBJ whole genome shotgun (WGS) entry which is preliminary data.</text>
</comment>
<dbReference type="AlphaFoldDB" id="A0A9P3G8E3"/>
<protein>
    <submittedName>
        <fullName evidence="1">Uncharacterized protein</fullName>
    </submittedName>
</protein>
<reference evidence="1 2" key="1">
    <citation type="submission" date="2021-08" db="EMBL/GenBank/DDBJ databases">
        <title>Draft Genome Sequence of Phanerochaete sordida strain YK-624.</title>
        <authorList>
            <person name="Mori T."/>
            <person name="Dohra H."/>
            <person name="Suzuki T."/>
            <person name="Kawagishi H."/>
            <person name="Hirai H."/>
        </authorList>
    </citation>
    <scope>NUCLEOTIDE SEQUENCE [LARGE SCALE GENOMIC DNA]</scope>
    <source>
        <strain evidence="1 2">YK-624</strain>
    </source>
</reference>
<evidence type="ECO:0000313" key="2">
    <source>
        <dbReference type="Proteomes" id="UP000703269"/>
    </source>
</evidence>
<accession>A0A9P3G8E3</accession>
<name>A0A9P3G8E3_9APHY</name>
<gene>
    <name evidence="1" type="ORF">PsYK624_058200</name>
</gene>
<keyword evidence="2" id="KW-1185">Reference proteome</keyword>